<name>A0A2U1LH19_ARTAN</name>
<proteinExistence type="inferred from homology"/>
<evidence type="ECO:0000256" key="1">
    <source>
        <dbReference type="ARBA" id="ARBA00022723"/>
    </source>
</evidence>
<dbReference type="PANTHER" id="PTHR47172:SF1">
    <property type="entry name" value="GATA TRANSCRIPTION FACTOR 15"/>
    <property type="match status" value="1"/>
</dbReference>
<keyword evidence="3" id="KW-0862">Zinc</keyword>
<feature type="compositionally biased region" description="Low complexity" evidence="7">
    <location>
        <begin position="38"/>
        <end position="47"/>
    </location>
</feature>
<evidence type="ECO:0000256" key="6">
    <source>
        <dbReference type="ARBA" id="ARBA00024019"/>
    </source>
</evidence>
<feature type="region of interest" description="Disordered" evidence="7">
    <location>
        <begin position="30"/>
        <end position="53"/>
    </location>
</feature>
<dbReference type="STRING" id="35608.A0A2U1LH19"/>
<dbReference type="EMBL" id="PKPP01009414">
    <property type="protein sequence ID" value="PWA48310.1"/>
    <property type="molecule type" value="Genomic_DNA"/>
</dbReference>
<gene>
    <name evidence="8" type="ORF">CTI12_AA488140</name>
</gene>
<dbReference type="AlphaFoldDB" id="A0A2U1LH19"/>
<dbReference type="OrthoDB" id="2162994at2759"/>
<evidence type="ECO:0000256" key="5">
    <source>
        <dbReference type="ARBA" id="ARBA00023163"/>
    </source>
</evidence>
<organism evidence="8 9">
    <name type="scientific">Artemisia annua</name>
    <name type="common">Sweet wormwood</name>
    <dbReference type="NCBI Taxonomy" id="35608"/>
    <lineage>
        <taxon>Eukaryota</taxon>
        <taxon>Viridiplantae</taxon>
        <taxon>Streptophyta</taxon>
        <taxon>Embryophyta</taxon>
        <taxon>Tracheophyta</taxon>
        <taxon>Spermatophyta</taxon>
        <taxon>Magnoliopsida</taxon>
        <taxon>eudicotyledons</taxon>
        <taxon>Gunneridae</taxon>
        <taxon>Pentapetalae</taxon>
        <taxon>asterids</taxon>
        <taxon>campanulids</taxon>
        <taxon>Asterales</taxon>
        <taxon>Asteraceae</taxon>
        <taxon>Asteroideae</taxon>
        <taxon>Anthemideae</taxon>
        <taxon>Artemisiinae</taxon>
        <taxon>Artemisia</taxon>
    </lineage>
</organism>
<evidence type="ECO:0000256" key="3">
    <source>
        <dbReference type="ARBA" id="ARBA00022833"/>
    </source>
</evidence>
<comment type="similarity">
    <text evidence="6">Belongs to the type IV zinc-finger family. Class B subfamily.</text>
</comment>
<dbReference type="GO" id="GO:0003677">
    <property type="term" value="F:DNA binding"/>
    <property type="evidence" value="ECO:0007669"/>
    <property type="project" value="UniProtKB-ARBA"/>
</dbReference>
<evidence type="ECO:0000313" key="9">
    <source>
        <dbReference type="Proteomes" id="UP000245207"/>
    </source>
</evidence>
<reference evidence="8 9" key="1">
    <citation type="journal article" date="2018" name="Mol. Plant">
        <title>The genome of Artemisia annua provides insight into the evolution of Asteraceae family and artemisinin biosynthesis.</title>
        <authorList>
            <person name="Shen Q."/>
            <person name="Zhang L."/>
            <person name="Liao Z."/>
            <person name="Wang S."/>
            <person name="Yan T."/>
            <person name="Shi P."/>
            <person name="Liu M."/>
            <person name="Fu X."/>
            <person name="Pan Q."/>
            <person name="Wang Y."/>
            <person name="Lv Z."/>
            <person name="Lu X."/>
            <person name="Zhang F."/>
            <person name="Jiang W."/>
            <person name="Ma Y."/>
            <person name="Chen M."/>
            <person name="Hao X."/>
            <person name="Li L."/>
            <person name="Tang Y."/>
            <person name="Lv G."/>
            <person name="Zhou Y."/>
            <person name="Sun X."/>
            <person name="Brodelius P.E."/>
            <person name="Rose J.K.C."/>
            <person name="Tang K."/>
        </authorList>
    </citation>
    <scope>NUCLEOTIDE SEQUENCE [LARGE SCALE GENOMIC DNA]</scope>
    <source>
        <strain evidence="9">cv. Huhao1</strain>
        <tissue evidence="8">Leaf</tissue>
    </source>
</reference>
<keyword evidence="2" id="KW-0863">Zinc-finger</keyword>
<comment type="caution">
    <text evidence="8">The sequence shown here is derived from an EMBL/GenBank/DDBJ whole genome shotgun (WGS) entry which is preliminary data.</text>
</comment>
<dbReference type="PANTHER" id="PTHR47172">
    <property type="entry name" value="OS01G0976800 PROTEIN"/>
    <property type="match status" value="1"/>
</dbReference>
<evidence type="ECO:0000256" key="7">
    <source>
        <dbReference type="SAM" id="MobiDB-lite"/>
    </source>
</evidence>
<evidence type="ECO:0000256" key="2">
    <source>
        <dbReference type="ARBA" id="ARBA00022771"/>
    </source>
</evidence>
<dbReference type="GO" id="GO:0008270">
    <property type="term" value="F:zinc ion binding"/>
    <property type="evidence" value="ECO:0007669"/>
    <property type="project" value="UniProtKB-KW"/>
</dbReference>
<dbReference type="Proteomes" id="UP000245207">
    <property type="component" value="Unassembled WGS sequence"/>
</dbReference>
<keyword evidence="1" id="KW-0479">Metal-binding</keyword>
<keyword evidence="9" id="KW-1185">Reference proteome</keyword>
<keyword evidence="5" id="KW-0804">Transcription</keyword>
<evidence type="ECO:0000256" key="4">
    <source>
        <dbReference type="ARBA" id="ARBA00023015"/>
    </source>
</evidence>
<sequence length="118" mass="12829">MGDLSDNSLCNACGIRSRKRRRALLGVSTNDVKKPKKTTSTITTTTTSGGDSQNSGLTTICKSDYMGDLCLKKRIMALGSEVLVQRPRSKVTKHRRKPSEEEKAAYLLMAISCGSVFA</sequence>
<accession>A0A2U1LH19</accession>
<protein>
    <submittedName>
        <fullName evidence="8">Uncharacterized protein</fullName>
    </submittedName>
</protein>
<evidence type="ECO:0000313" key="8">
    <source>
        <dbReference type="EMBL" id="PWA48310.1"/>
    </source>
</evidence>
<keyword evidence="4" id="KW-0805">Transcription regulation</keyword>